<reference evidence="8" key="1">
    <citation type="submission" date="2016-10" db="EMBL/GenBank/DDBJ databases">
        <authorList>
            <person name="Varghese N."/>
            <person name="Submissions S."/>
        </authorList>
    </citation>
    <scope>NUCLEOTIDE SEQUENCE [LARGE SCALE GENOMIC DNA]</scope>
    <source>
        <strain evidence="8">DSM 2179</strain>
    </source>
</reference>
<dbReference type="SUPFAM" id="SSF52540">
    <property type="entry name" value="P-loop containing nucleoside triphosphate hydrolases"/>
    <property type="match status" value="1"/>
</dbReference>
<dbReference type="InterPro" id="IPR003593">
    <property type="entry name" value="AAA+_ATPase"/>
</dbReference>
<feature type="domain" description="PAS" evidence="6">
    <location>
        <begin position="198"/>
        <end position="268"/>
    </location>
</feature>
<dbReference type="PANTHER" id="PTHR32071">
    <property type="entry name" value="TRANSCRIPTIONAL REGULATORY PROTEIN"/>
    <property type="match status" value="1"/>
</dbReference>
<dbReference type="Pfam" id="PF00989">
    <property type="entry name" value="PAS"/>
    <property type="match status" value="1"/>
</dbReference>
<evidence type="ECO:0000313" key="8">
    <source>
        <dbReference type="Proteomes" id="UP000199662"/>
    </source>
</evidence>
<keyword evidence="3" id="KW-0805">Transcription regulation</keyword>
<dbReference type="FunFam" id="3.40.50.300:FF:000006">
    <property type="entry name" value="DNA-binding transcriptional regulator NtrC"/>
    <property type="match status" value="1"/>
</dbReference>
<dbReference type="SMART" id="SM00382">
    <property type="entry name" value="AAA"/>
    <property type="match status" value="1"/>
</dbReference>
<dbReference type="GO" id="GO:0043565">
    <property type="term" value="F:sequence-specific DNA binding"/>
    <property type="evidence" value="ECO:0007669"/>
    <property type="project" value="InterPro"/>
</dbReference>
<dbReference type="STRING" id="84035.SAMN05660742_10484"/>
<dbReference type="SUPFAM" id="SSF46689">
    <property type="entry name" value="Homeodomain-like"/>
    <property type="match status" value="1"/>
</dbReference>
<dbReference type="GO" id="GO:0006355">
    <property type="term" value="P:regulation of DNA-templated transcription"/>
    <property type="evidence" value="ECO:0007669"/>
    <property type="project" value="InterPro"/>
</dbReference>
<dbReference type="InterPro" id="IPR000014">
    <property type="entry name" value="PAS"/>
</dbReference>
<keyword evidence="4" id="KW-0804">Transcription</keyword>
<dbReference type="SUPFAM" id="SSF159800">
    <property type="entry name" value="PrpR receptor domain-like"/>
    <property type="match status" value="1"/>
</dbReference>
<evidence type="ECO:0000259" key="5">
    <source>
        <dbReference type="PROSITE" id="PS50045"/>
    </source>
</evidence>
<dbReference type="PROSITE" id="PS00675">
    <property type="entry name" value="SIGMA54_INTERACT_1"/>
    <property type="match status" value="1"/>
</dbReference>
<sequence length="648" mass="74076">MAKIAFIAPDQILLKNSKQIAMELGCYEYTDFYFSQLNDAVSLARSLENTDVDAIISRYGTAFLLLNAKISIPIVEIMITGQDLAQAFYEAKKLVHHPHPRLTYLAFENMANDIIRLSNILDIDLRVLKLKTSEDIHKTIDHISLKNTDVLMGGANAVSYAASCGFLTQLVQSGDCSLREAFKSAQKILLARSSERKRTEEFRTIVNSLREGIICVNQEKNIQFVNSAAEIFLRQSQKELTGKRIDEFKHHHLLQECLPFIDDCLKNGQKIIDKILKIGPFWINFNFLPIIVKQKIIGAAITSQDVTQIQEMEIKIRNEVLTKKFIAKYHFNDILGESPQVFEAKRTAEEFASVDTTVLIFGESGTGKELFAQSIHNASNRAHGPFVAINCAALPTNLLESELFGYVDGAFTGARHKGKQGLFEMAHRGTIFLDEISEMAPYGQSRLLRVLQERQVMRLGDDKYIPIDIRIIAATNKKLTKLVSEGVFRQDLFYRLKVLTVTIPPLRQRTGDILYLTQHFLQHYTVKHQRPHELDRSATVLLENYNWPGNIRELRYFIERLVIITKEFHINAAILEKYWDDRTDICENSDFVKSTTPLPERSEKETIIQAIADNHANISKAANQLSMDRSTLYRKLKTYKIEIKKRYT</sequence>
<dbReference type="InterPro" id="IPR058031">
    <property type="entry name" value="AAA_lid_NorR"/>
</dbReference>
<evidence type="ECO:0000313" key="7">
    <source>
        <dbReference type="EMBL" id="SEJ18580.1"/>
    </source>
</evidence>
<dbReference type="InterPro" id="IPR009057">
    <property type="entry name" value="Homeodomain-like_sf"/>
</dbReference>
<keyword evidence="1" id="KW-0547">Nucleotide-binding</keyword>
<proteinExistence type="predicted"/>
<dbReference type="NCBIfam" id="TIGR00229">
    <property type="entry name" value="sensory_box"/>
    <property type="match status" value="1"/>
</dbReference>
<dbReference type="EMBL" id="FNZK01000004">
    <property type="protein sequence ID" value="SEJ18580.1"/>
    <property type="molecule type" value="Genomic_DNA"/>
</dbReference>
<dbReference type="InterPro" id="IPR002197">
    <property type="entry name" value="HTH_Fis"/>
</dbReference>
<dbReference type="GO" id="GO:0005524">
    <property type="term" value="F:ATP binding"/>
    <property type="evidence" value="ECO:0007669"/>
    <property type="project" value="UniProtKB-KW"/>
</dbReference>
<gene>
    <name evidence="7" type="ORF">SAMN05660742_10484</name>
</gene>
<dbReference type="InterPro" id="IPR025662">
    <property type="entry name" value="Sigma_54_int_dom_ATP-bd_1"/>
</dbReference>
<dbReference type="Proteomes" id="UP000199662">
    <property type="component" value="Unassembled WGS sequence"/>
</dbReference>
<accession>A0A1H6X0J3</accession>
<dbReference type="Pfam" id="PF02954">
    <property type="entry name" value="HTH_8"/>
    <property type="match status" value="1"/>
</dbReference>
<dbReference type="Gene3D" id="3.40.50.2300">
    <property type="match status" value="1"/>
</dbReference>
<dbReference type="CDD" id="cd00130">
    <property type="entry name" value="PAS"/>
    <property type="match status" value="1"/>
</dbReference>
<dbReference type="Pfam" id="PF25601">
    <property type="entry name" value="AAA_lid_14"/>
    <property type="match status" value="1"/>
</dbReference>
<feature type="domain" description="Sigma-54 factor interaction" evidence="5">
    <location>
        <begin position="334"/>
        <end position="563"/>
    </location>
</feature>
<dbReference type="Gene3D" id="3.30.450.20">
    <property type="entry name" value="PAS domain"/>
    <property type="match status" value="1"/>
</dbReference>
<dbReference type="InterPro" id="IPR002078">
    <property type="entry name" value="Sigma_54_int"/>
</dbReference>
<dbReference type="Gene3D" id="3.40.50.10660">
    <property type="entry name" value="PrpR receptor domain-like"/>
    <property type="match status" value="1"/>
</dbReference>
<dbReference type="Gene3D" id="3.40.50.300">
    <property type="entry name" value="P-loop containing nucleotide triphosphate hydrolases"/>
    <property type="match status" value="1"/>
</dbReference>
<dbReference type="PROSITE" id="PS50045">
    <property type="entry name" value="SIGMA54_INTERACT_4"/>
    <property type="match status" value="1"/>
</dbReference>
<evidence type="ECO:0000256" key="1">
    <source>
        <dbReference type="ARBA" id="ARBA00022741"/>
    </source>
</evidence>
<dbReference type="InterPro" id="IPR010524">
    <property type="entry name" value="Sig_transdc_resp-reg_PrpR_N"/>
</dbReference>
<evidence type="ECO:0000256" key="4">
    <source>
        <dbReference type="ARBA" id="ARBA00023163"/>
    </source>
</evidence>
<name>A0A1H6X0J3_9FIRM</name>
<keyword evidence="2" id="KW-0067">ATP-binding</keyword>
<organism evidence="7 8">
    <name type="scientific">Propionispira arboris</name>
    <dbReference type="NCBI Taxonomy" id="84035"/>
    <lineage>
        <taxon>Bacteria</taxon>
        <taxon>Bacillati</taxon>
        <taxon>Bacillota</taxon>
        <taxon>Negativicutes</taxon>
        <taxon>Selenomonadales</taxon>
        <taxon>Selenomonadaceae</taxon>
        <taxon>Propionispira</taxon>
    </lineage>
</organism>
<dbReference type="PROSITE" id="PS50112">
    <property type="entry name" value="PAS"/>
    <property type="match status" value="1"/>
</dbReference>
<dbReference type="GO" id="GO:0000156">
    <property type="term" value="F:phosphorelay response regulator activity"/>
    <property type="evidence" value="ECO:0007669"/>
    <property type="project" value="InterPro"/>
</dbReference>
<dbReference type="SMART" id="SM00091">
    <property type="entry name" value="PAS"/>
    <property type="match status" value="1"/>
</dbReference>
<dbReference type="InterPro" id="IPR035965">
    <property type="entry name" value="PAS-like_dom_sf"/>
</dbReference>
<dbReference type="Gene3D" id="1.10.10.60">
    <property type="entry name" value="Homeodomain-like"/>
    <property type="match status" value="1"/>
</dbReference>
<dbReference type="RefSeq" id="WP_091829857.1">
    <property type="nucleotide sequence ID" value="NZ_FNZK01000004.1"/>
</dbReference>
<evidence type="ECO:0000259" key="6">
    <source>
        <dbReference type="PROSITE" id="PS50112"/>
    </source>
</evidence>
<dbReference type="PANTHER" id="PTHR32071:SF57">
    <property type="entry name" value="C4-DICARBOXYLATE TRANSPORT TRANSCRIPTIONAL REGULATORY PROTEIN DCTD"/>
    <property type="match status" value="1"/>
</dbReference>
<dbReference type="SUPFAM" id="SSF55785">
    <property type="entry name" value="PYP-like sensor domain (PAS domain)"/>
    <property type="match status" value="1"/>
</dbReference>
<dbReference type="PRINTS" id="PR01590">
    <property type="entry name" value="HTHFIS"/>
</dbReference>
<dbReference type="InterPro" id="IPR027417">
    <property type="entry name" value="P-loop_NTPase"/>
</dbReference>
<evidence type="ECO:0000256" key="2">
    <source>
        <dbReference type="ARBA" id="ARBA00022840"/>
    </source>
</evidence>
<dbReference type="Gene3D" id="1.10.8.60">
    <property type="match status" value="1"/>
</dbReference>
<dbReference type="InterPro" id="IPR013767">
    <property type="entry name" value="PAS_fold"/>
</dbReference>
<dbReference type="AlphaFoldDB" id="A0A1H6X0J3"/>
<dbReference type="Pfam" id="PF00158">
    <property type="entry name" value="Sigma54_activat"/>
    <property type="match status" value="1"/>
</dbReference>
<dbReference type="CDD" id="cd00009">
    <property type="entry name" value="AAA"/>
    <property type="match status" value="1"/>
</dbReference>
<evidence type="ECO:0000256" key="3">
    <source>
        <dbReference type="ARBA" id="ARBA00023015"/>
    </source>
</evidence>
<protein>
    <submittedName>
        <fullName evidence="7">PAS domain S-box-containing protein</fullName>
    </submittedName>
</protein>
<dbReference type="Pfam" id="PF06506">
    <property type="entry name" value="PrpR_N"/>
    <property type="match status" value="1"/>
</dbReference>
<keyword evidence="8" id="KW-1185">Reference proteome</keyword>